<keyword evidence="10 16" id="KW-1133">Transmembrane helix</keyword>
<evidence type="ECO:0000256" key="15">
    <source>
        <dbReference type="ARBA" id="ARBA00034137"/>
    </source>
</evidence>
<evidence type="ECO:0000256" key="4">
    <source>
        <dbReference type="ARBA" id="ARBA00022516"/>
    </source>
</evidence>
<keyword evidence="12 16" id="KW-0472">Membrane</keyword>
<dbReference type="GO" id="GO:0000773">
    <property type="term" value="F:phosphatidyl-N-methylethanolamine N-methyltransferase activity"/>
    <property type="evidence" value="ECO:0007669"/>
    <property type="project" value="UniProtKB-EC"/>
</dbReference>
<gene>
    <name evidence="17" type="ORF">WJX72_008252</name>
</gene>
<evidence type="ECO:0000256" key="3">
    <source>
        <dbReference type="ARBA" id="ARBA00005189"/>
    </source>
</evidence>
<feature type="transmembrane region" description="Helical" evidence="16">
    <location>
        <begin position="96"/>
        <end position="124"/>
    </location>
</feature>
<evidence type="ECO:0000256" key="1">
    <source>
        <dbReference type="ARBA" id="ARBA00004477"/>
    </source>
</evidence>
<keyword evidence="9" id="KW-0256">Endoplasmic reticulum</keyword>
<evidence type="ECO:0000256" key="12">
    <source>
        <dbReference type="ARBA" id="ARBA00023136"/>
    </source>
</evidence>
<evidence type="ECO:0000256" key="8">
    <source>
        <dbReference type="ARBA" id="ARBA00022692"/>
    </source>
</evidence>
<evidence type="ECO:0000256" key="5">
    <source>
        <dbReference type="ARBA" id="ARBA00022603"/>
    </source>
</evidence>
<dbReference type="GO" id="GO:0032259">
    <property type="term" value="P:methylation"/>
    <property type="evidence" value="ECO:0007669"/>
    <property type="project" value="UniProtKB-KW"/>
</dbReference>
<keyword evidence="6" id="KW-0808">Transferase</keyword>
<protein>
    <recommendedName>
        <fullName evidence="15">phosphatidyl-N-methylethanolamine N-methyltransferase</fullName>
        <ecNumber evidence="15">2.1.1.71</ecNumber>
    </recommendedName>
</protein>
<keyword evidence="14" id="KW-1208">Phospholipid metabolism</keyword>
<evidence type="ECO:0000313" key="18">
    <source>
        <dbReference type="Proteomes" id="UP001489004"/>
    </source>
</evidence>
<sequence>MSLLKSGAASPTPVLDWLVILAISLPHILYAFIWFFPKKWKGLFRREPVLAFNLLAWLLKVVQFSAVVWWYVKNAEVFSNGKVVIIDPWRIPHWSWFAFGVLVAAGQALNLGIFHAIGSVGVYYGTKLGHKVPWHKGFPFNIVWHPQYVGSVLTIWGLTLLVWEQAPKGTAVISAYWTAMYVVTALQEQFL</sequence>
<keyword evidence="13" id="KW-0594">Phospholipid biosynthesis</keyword>
<dbReference type="GO" id="GO:0005789">
    <property type="term" value="C:endoplasmic reticulum membrane"/>
    <property type="evidence" value="ECO:0007669"/>
    <property type="project" value="UniProtKB-SubCell"/>
</dbReference>
<evidence type="ECO:0000256" key="9">
    <source>
        <dbReference type="ARBA" id="ARBA00022824"/>
    </source>
</evidence>
<keyword evidence="18" id="KW-1185">Reference proteome</keyword>
<keyword evidence="7" id="KW-0949">S-adenosyl-L-methionine</keyword>
<dbReference type="AlphaFoldDB" id="A0AAW1QRP6"/>
<evidence type="ECO:0000256" key="16">
    <source>
        <dbReference type="SAM" id="Phobius"/>
    </source>
</evidence>
<dbReference type="Pfam" id="PF04191">
    <property type="entry name" value="PEMT"/>
    <property type="match status" value="1"/>
</dbReference>
<comment type="pathway">
    <text evidence="2">Phospholipid metabolism; phosphatidylcholine biosynthesis.</text>
</comment>
<dbReference type="InterPro" id="IPR024960">
    <property type="entry name" value="PEMT/MFAP"/>
</dbReference>
<evidence type="ECO:0000313" key="17">
    <source>
        <dbReference type="EMBL" id="KAK9824170.1"/>
    </source>
</evidence>
<comment type="pathway">
    <text evidence="3">Lipid metabolism.</text>
</comment>
<dbReference type="PROSITE" id="PS50244">
    <property type="entry name" value="S5A_REDUCTASE"/>
    <property type="match status" value="1"/>
</dbReference>
<name>A0AAW1QRP6_9CHLO</name>
<dbReference type="PANTHER" id="PTHR15458:SF5">
    <property type="entry name" value="PHOSPHATIDYLETHANOLAMINE N-METHYLTRANSFERASE"/>
    <property type="match status" value="1"/>
</dbReference>
<evidence type="ECO:0000256" key="6">
    <source>
        <dbReference type="ARBA" id="ARBA00022679"/>
    </source>
</evidence>
<keyword evidence="5" id="KW-0489">Methyltransferase</keyword>
<evidence type="ECO:0000256" key="7">
    <source>
        <dbReference type="ARBA" id="ARBA00022691"/>
    </source>
</evidence>
<feature type="transmembrane region" description="Helical" evidence="16">
    <location>
        <begin position="49"/>
        <end position="72"/>
    </location>
</feature>
<comment type="caution">
    <text evidence="17">The sequence shown here is derived from an EMBL/GenBank/DDBJ whole genome shotgun (WGS) entry which is preliminary data.</text>
</comment>
<dbReference type="EC" id="2.1.1.71" evidence="15"/>
<evidence type="ECO:0000256" key="2">
    <source>
        <dbReference type="ARBA" id="ARBA00004969"/>
    </source>
</evidence>
<proteinExistence type="predicted"/>
<dbReference type="PANTHER" id="PTHR15458">
    <property type="entry name" value="PHOSPHATIDYLETHANOLAMINE N-METHYLTRANSFERASE"/>
    <property type="match status" value="1"/>
</dbReference>
<evidence type="ECO:0000256" key="13">
    <source>
        <dbReference type="ARBA" id="ARBA00023209"/>
    </source>
</evidence>
<reference evidence="17 18" key="1">
    <citation type="journal article" date="2024" name="Nat. Commun.">
        <title>Phylogenomics reveals the evolutionary origins of lichenization in chlorophyte algae.</title>
        <authorList>
            <person name="Puginier C."/>
            <person name="Libourel C."/>
            <person name="Otte J."/>
            <person name="Skaloud P."/>
            <person name="Haon M."/>
            <person name="Grisel S."/>
            <person name="Petersen M."/>
            <person name="Berrin J.G."/>
            <person name="Delaux P.M."/>
            <person name="Dal Grande F."/>
            <person name="Keller J."/>
        </authorList>
    </citation>
    <scope>NUCLEOTIDE SEQUENCE [LARGE SCALE GENOMIC DNA]</scope>
    <source>
        <strain evidence="17 18">SAG 2043</strain>
    </source>
</reference>
<accession>A0AAW1QRP6</accession>
<keyword evidence="8 16" id="KW-0812">Transmembrane</keyword>
<evidence type="ECO:0000256" key="11">
    <source>
        <dbReference type="ARBA" id="ARBA00023098"/>
    </source>
</evidence>
<keyword evidence="11" id="KW-0443">Lipid metabolism</keyword>
<comment type="subcellular location">
    <subcellularLocation>
        <location evidence="1">Endoplasmic reticulum membrane</location>
        <topology evidence="1">Multi-pass membrane protein</topology>
    </subcellularLocation>
</comment>
<evidence type="ECO:0000256" key="10">
    <source>
        <dbReference type="ARBA" id="ARBA00022989"/>
    </source>
</evidence>
<keyword evidence="4" id="KW-0444">Lipid biosynthesis</keyword>
<dbReference type="InterPro" id="IPR007318">
    <property type="entry name" value="Phopholipid_MeTrfase"/>
</dbReference>
<dbReference type="Proteomes" id="UP001489004">
    <property type="component" value="Unassembled WGS sequence"/>
</dbReference>
<evidence type="ECO:0000256" key="14">
    <source>
        <dbReference type="ARBA" id="ARBA00023264"/>
    </source>
</evidence>
<organism evidence="17 18">
    <name type="scientific">[Myrmecia] bisecta</name>
    <dbReference type="NCBI Taxonomy" id="41462"/>
    <lineage>
        <taxon>Eukaryota</taxon>
        <taxon>Viridiplantae</taxon>
        <taxon>Chlorophyta</taxon>
        <taxon>core chlorophytes</taxon>
        <taxon>Trebouxiophyceae</taxon>
        <taxon>Trebouxiales</taxon>
        <taxon>Trebouxiaceae</taxon>
        <taxon>Myrmecia</taxon>
    </lineage>
</organism>
<dbReference type="EMBL" id="JALJOR010000002">
    <property type="protein sequence ID" value="KAK9824170.1"/>
    <property type="molecule type" value="Genomic_DNA"/>
</dbReference>
<dbReference type="GO" id="GO:0006656">
    <property type="term" value="P:phosphatidylcholine biosynthetic process"/>
    <property type="evidence" value="ECO:0007669"/>
    <property type="project" value="InterPro"/>
</dbReference>
<feature type="transmembrane region" description="Helical" evidence="16">
    <location>
        <begin position="17"/>
        <end position="37"/>
    </location>
</feature>